<dbReference type="Proteomes" id="UP000253594">
    <property type="component" value="Unassembled WGS sequence"/>
</dbReference>
<dbReference type="EMBL" id="QORE01000669">
    <property type="protein sequence ID" value="RCI73258.1"/>
    <property type="molecule type" value="Genomic_DNA"/>
</dbReference>
<organism evidence="1 2">
    <name type="scientific">Pseudomonas aeruginosa</name>
    <dbReference type="NCBI Taxonomy" id="287"/>
    <lineage>
        <taxon>Bacteria</taxon>
        <taxon>Pseudomonadati</taxon>
        <taxon>Pseudomonadota</taxon>
        <taxon>Gammaproteobacteria</taxon>
        <taxon>Pseudomonadales</taxon>
        <taxon>Pseudomonadaceae</taxon>
        <taxon>Pseudomonas</taxon>
    </lineage>
</organism>
<sequence>MPALPASPVRSRRWRLDRRSLLLALLLFGLLVLLATLGRHWGWIRSFGGDLLAVV</sequence>
<protein>
    <submittedName>
        <fullName evidence="1">DUF2809 domain-containing protein</fullName>
    </submittedName>
</protein>
<feature type="non-terminal residue" evidence="1">
    <location>
        <position position="55"/>
    </location>
</feature>
<comment type="caution">
    <text evidence="1">The sequence shown here is derived from an EMBL/GenBank/DDBJ whole genome shotgun (WGS) entry which is preliminary data.</text>
</comment>
<gene>
    <name evidence="1" type="ORF">DT376_19300</name>
</gene>
<proteinExistence type="predicted"/>
<accession>A0A367M776</accession>
<dbReference type="AlphaFoldDB" id="A0A367M776"/>
<evidence type="ECO:0000313" key="1">
    <source>
        <dbReference type="EMBL" id="RCI73258.1"/>
    </source>
</evidence>
<reference evidence="1 2" key="1">
    <citation type="submission" date="2018-07" db="EMBL/GenBank/DDBJ databases">
        <title>Mechanisms of high-level aminoglycoside resistance among Gram-negative pathogens in Brazil.</title>
        <authorList>
            <person name="Ballaben A.S."/>
            <person name="Darini A.L.C."/>
            <person name="Doi Y."/>
        </authorList>
    </citation>
    <scope>NUCLEOTIDE SEQUENCE [LARGE SCALE GENOMIC DNA]</scope>
    <source>
        <strain evidence="1 2">B2-305</strain>
    </source>
</reference>
<name>A0A367M776_PSEAI</name>
<evidence type="ECO:0000313" key="2">
    <source>
        <dbReference type="Proteomes" id="UP000253594"/>
    </source>
</evidence>